<dbReference type="InterPro" id="IPR012337">
    <property type="entry name" value="RNaseH-like_sf"/>
</dbReference>
<dbReference type="Pfam" id="PF13358">
    <property type="entry name" value="DDE_3"/>
    <property type="match status" value="1"/>
</dbReference>
<sequence>MIRNYGQAPKGSTPEVEVNHDRGIRYSILPALTLDDYIALRVVEGSVDSEEFFDFIISDVIPHMNPFPGPRSVLVLNNATIHCSDAVWEAIQDYGCILMYLPLYSPDFNPIEESFSCVKGFLRRNWTTFQESEHPEQELIEACRIAITPEKARGWIRHSGYRMD</sequence>
<dbReference type="PANTHER" id="PTHR46564:SF1">
    <property type="entry name" value="TRANSPOSASE"/>
    <property type="match status" value="1"/>
</dbReference>
<name>V2XD96_MONRO</name>
<evidence type="ECO:0000259" key="1">
    <source>
        <dbReference type="Pfam" id="PF13358"/>
    </source>
</evidence>
<dbReference type="STRING" id="1381753.V2XD96"/>
<dbReference type="InterPro" id="IPR038717">
    <property type="entry name" value="Tc1-like_DDE_dom"/>
</dbReference>
<dbReference type="OrthoDB" id="2266637at2759"/>
<dbReference type="HOGENOM" id="CLU_056788_10_2_1"/>
<keyword evidence="3" id="KW-1185">Reference proteome</keyword>
<evidence type="ECO:0000313" key="3">
    <source>
        <dbReference type="Proteomes" id="UP000017559"/>
    </source>
</evidence>
<feature type="domain" description="Tc1-like transposase DDE" evidence="1">
    <location>
        <begin position="3"/>
        <end position="124"/>
    </location>
</feature>
<dbReference type="InterPro" id="IPR036397">
    <property type="entry name" value="RNaseH_sf"/>
</dbReference>
<comment type="caution">
    <text evidence="2">The sequence shown here is derived from an EMBL/GenBank/DDBJ whole genome shotgun (WGS) entry which is preliminary data.</text>
</comment>
<reference evidence="2 3" key="1">
    <citation type="journal article" date="2014" name="BMC Genomics">
        <title>Genome and secretome analysis of the hemibiotrophic fungal pathogen, Moniliophthora roreri, which causes frosty pod rot disease of cacao: mechanisms of the biotrophic and necrotrophic phases.</title>
        <authorList>
            <person name="Meinhardt L.W."/>
            <person name="Costa G.G.L."/>
            <person name="Thomazella D.P.T."/>
            <person name="Teixeira P.J.P.L."/>
            <person name="Carazzolle M.F."/>
            <person name="Schuster S.C."/>
            <person name="Carlson J.E."/>
            <person name="Guiltinan M.J."/>
            <person name="Mieczkowski P."/>
            <person name="Farmer A."/>
            <person name="Ramaraj T."/>
            <person name="Crozier J."/>
            <person name="Davis R.E."/>
            <person name="Shao J."/>
            <person name="Melnick R.L."/>
            <person name="Pereira G.A.G."/>
            <person name="Bailey B.A."/>
        </authorList>
    </citation>
    <scope>NUCLEOTIDE SEQUENCE [LARGE SCALE GENOMIC DNA]</scope>
    <source>
        <strain evidence="2 3">MCA 2997</strain>
    </source>
</reference>
<dbReference type="SUPFAM" id="SSF53098">
    <property type="entry name" value="Ribonuclease H-like"/>
    <property type="match status" value="1"/>
</dbReference>
<evidence type="ECO:0000313" key="2">
    <source>
        <dbReference type="EMBL" id="ESK90801.1"/>
    </source>
</evidence>
<dbReference type="AlphaFoldDB" id="V2XD96"/>
<dbReference type="Proteomes" id="UP000017559">
    <property type="component" value="Unassembled WGS sequence"/>
</dbReference>
<organism evidence="2 3">
    <name type="scientific">Moniliophthora roreri (strain MCA 2997)</name>
    <name type="common">Cocoa frosty pod rot fungus</name>
    <name type="synonym">Crinipellis roreri</name>
    <dbReference type="NCBI Taxonomy" id="1381753"/>
    <lineage>
        <taxon>Eukaryota</taxon>
        <taxon>Fungi</taxon>
        <taxon>Dikarya</taxon>
        <taxon>Basidiomycota</taxon>
        <taxon>Agaricomycotina</taxon>
        <taxon>Agaricomycetes</taxon>
        <taxon>Agaricomycetidae</taxon>
        <taxon>Agaricales</taxon>
        <taxon>Marasmiineae</taxon>
        <taxon>Marasmiaceae</taxon>
        <taxon>Moniliophthora</taxon>
    </lineage>
</organism>
<accession>V2XD96</accession>
<dbReference type="EMBL" id="AWSO01000404">
    <property type="protein sequence ID" value="ESK90801.1"/>
    <property type="molecule type" value="Genomic_DNA"/>
</dbReference>
<dbReference type="GO" id="GO:0003676">
    <property type="term" value="F:nucleic acid binding"/>
    <property type="evidence" value="ECO:0007669"/>
    <property type="project" value="InterPro"/>
</dbReference>
<proteinExistence type="predicted"/>
<dbReference type="Gene3D" id="3.30.420.10">
    <property type="entry name" value="Ribonuclease H-like superfamily/Ribonuclease H"/>
    <property type="match status" value="1"/>
</dbReference>
<gene>
    <name evidence="2" type="ORF">Moror_1167</name>
</gene>
<dbReference type="PANTHER" id="PTHR46564">
    <property type="entry name" value="TRANSPOSASE"/>
    <property type="match status" value="1"/>
</dbReference>
<dbReference type="KEGG" id="mrr:Moror_1167"/>
<protein>
    <submittedName>
        <fullName evidence="2">Tc1-mariner class transposase</fullName>
    </submittedName>
</protein>